<keyword evidence="2" id="KW-1185">Reference proteome</keyword>
<dbReference type="Proteomes" id="UP001055811">
    <property type="component" value="Linkage Group LG08"/>
</dbReference>
<dbReference type="EMBL" id="CM042016">
    <property type="protein sequence ID" value="KAI3700006.1"/>
    <property type="molecule type" value="Genomic_DNA"/>
</dbReference>
<sequence length="100" mass="11048">MLTSGRPSVTGKERTKLRDYRSKGKLTERTTLSRVASCRILSLHASRRCGGATVGLKTPIGGSSELDPCEHGGQLDRRLEDIRINSFDAVTKRLIECFVE</sequence>
<reference evidence="1 2" key="2">
    <citation type="journal article" date="2022" name="Mol. Ecol. Resour.">
        <title>The genomes of chicory, endive, great burdock and yacon provide insights into Asteraceae paleo-polyploidization history and plant inulin production.</title>
        <authorList>
            <person name="Fan W."/>
            <person name="Wang S."/>
            <person name="Wang H."/>
            <person name="Wang A."/>
            <person name="Jiang F."/>
            <person name="Liu H."/>
            <person name="Zhao H."/>
            <person name="Xu D."/>
            <person name="Zhang Y."/>
        </authorList>
    </citation>
    <scope>NUCLEOTIDE SEQUENCE [LARGE SCALE GENOMIC DNA]</scope>
    <source>
        <strain evidence="2">cv. Punajuju</strain>
        <tissue evidence="1">Leaves</tissue>
    </source>
</reference>
<proteinExistence type="predicted"/>
<gene>
    <name evidence="1" type="ORF">L2E82_44619</name>
</gene>
<comment type="caution">
    <text evidence="1">The sequence shown here is derived from an EMBL/GenBank/DDBJ whole genome shotgun (WGS) entry which is preliminary data.</text>
</comment>
<protein>
    <submittedName>
        <fullName evidence="1">Uncharacterized protein</fullName>
    </submittedName>
</protein>
<reference evidence="2" key="1">
    <citation type="journal article" date="2022" name="Mol. Ecol. Resour.">
        <title>The genomes of chicory, endive, great burdock and yacon provide insights into Asteraceae palaeo-polyploidization history and plant inulin production.</title>
        <authorList>
            <person name="Fan W."/>
            <person name="Wang S."/>
            <person name="Wang H."/>
            <person name="Wang A."/>
            <person name="Jiang F."/>
            <person name="Liu H."/>
            <person name="Zhao H."/>
            <person name="Xu D."/>
            <person name="Zhang Y."/>
        </authorList>
    </citation>
    <scope>NUCLEOTIDE SEQUENCE [LARGE SCALE GENOMIC DNA]</scope>
    <source>
        <strain evidence="2">cv. Punajuju</strain>
    </source>
</reference>
<evidence type="ECO:0000313" key="2">
    <source>
        <dbReference type="Proteomes" id="UP001055811"/>
    </source>
</evidence>
<organism evidence="1 2">
    <name type="scientific">Cichorium intybus</name>
    <name type="common">Chicory</name>
    <dbReference type="NCBI Taxonomy" id="13427"/>
    <lineage>
        <taxon>Eukaryota</taxon>
        <taxon>Viridiplantae</taxon>
        <taxon>Streptophyta</taxon>
        <taxon>Embryophyta</taxon>
        <taxon>Tracheophyta</taxon>
        <taxon>Spermatophyta</taxon>
        <taxon>Magnoliopsida</taxon>
        <taxon>eudicotyledons</taxon>
        <taxon>Gunneridae</taxon>
        <taxon>Pentapetalae</taxon>
        <taxon>asterids</taxon>
        <taxon>campanulids</taxon>
        <taxon>Asterales</taxon>
        <taxon>Asteraceae</taxon>
        <taxon>Cichorioideae</taxon>
        <taxon>Cichorieae</taxon>
        <taxon>Cichoriinae</taxon>
        <taxon>Cichorium</taxon>
    </lineage>
</organism>
<accession>A0ACB8ZR91</accession>
<evidence type="ECO:0000313" key="1">
    <source>
        <dbReference type="EMBL" id="KAI3700006.1"/>
    </source>
</evidence>
<name>A0ACB8ZR91_CICIN</name>